<keyword evidence="1" id="KW-1133">Transmembrane helix</keyword>
<proteinExistence type="predicted"/>
<organism evidence="2 3">
    <name type="scientific">Kozakia baliensis</name>
    <dbReference type="NCBI Taxonomy" id="153496"/>
    <lineage>
        <taxon>Bacteria</taxon>
        <taxon>Pseudomonadati</taxon>
        <taxon>Pseudomonadota</taxon>
        <taxon>Alphaproteobacteria</taxon>
        <taxon>Acetobacterales</taxon>
        <taxon>Acetobacteraceae</taxon>
        <taxon>Kozakia</taxon>
    </lineage>
</organism>
<keyword evidence="2" id="KW-0614">Plasmid</keyword>
<dbReference type="EMBL" id="CP014677">
    <property type="protein sequence ID" value="AOX18861.1"/>
    <property type="molecule type" value="Genomic_DNA"/>
</dbReference>
<evidence type="ECO:0000256" key="1">
    <source>
        <dbReference type="SAM" id="Phobius"/>
    </source>
</evidence>
<accession>A0A1D8UZ12</accession>
<dbReference type="AlphaFoldDB" id="A0A1D8UZ12"/>
<evidence type="ECO:0000313" key="3">
    <source>
        <dbReference type="Proteomes" id="UP000179145"/>
    </source>
</evidence>
<dbReference type="RefSeq" id="WP_070404294.1">
    <property type="nucleotide sequence ID" value="NZ_BJVW01000030.1"/>
</dbReference>
<sequence length="83" mass="9355">MSVTDKVKKLSEEDLHDLTAHVEKLLHKHGEDLHDRVSKEISKIKFDTELHENIIPTSCKVYGVVILAVVAAISYFVGRKTAE</sequence>
<geneLocation type="plasmid" evidence="3">
    <name>pkb14400_3</name>
</geneLocation>
<keyword evidence="3" id="KW-1185">Reference proteome</keyword>
<gene>
    <name evidence="2" type="ORF">A0U89_15835</name>
</gene>
<feature type="transmembrane region" description="Helical" evidence="1">
    <location>
        <begin position="61"/>
        <end position="78"/>
    </location>
</feature>
<name>A0A1D8UZ12_9PROT</name>
<dbReference type="Proteomes" id="UP000179145">
    <property type="component" value="Plasmid pKB14400_3"/>
</dbReference>
<keyword evidence="1" id="KW-0812">Transmembrane</keyword>
<dbReference type="OrthoDB" id="7223126at2"/>
<protein>
    <submittedName>
        <fullName evidence="2">Uncharacterized protein</fullName>
    </submittedName>
</protein>
<evidence type="ECO:0000313" key="2">
    <source>
        <dbReference type="EMBL" id="AOX18861.1"/>
    </source>
</evidence>
<keyword evidence="1" id="KW-0472">Membrane</keyword>
<dbReference type="KEGG" id="kba:A0U89_15835"/>
<reference evidence="2 3" key="1">
    <citation type="journal article" date="2016" name="Microb. Cell Fact.">
        <title>Dissection of exopolysaccharide biosynthesis in Kozakia baliensis.</title>
        <authorList>
            <person name="Brandt J.U."/>
            <person name="Jakob F."/>
            <person name="Behr J."/>
            <person name="Geissler A.J."/>
            <person name="Vogel R.F."/>
        </authorList>
    </citation>
    <scope>NUCLEOTIDE SEQUENCE [LARGE SCALE GENOMIC DNA]</scope>
    <source>
        <strain evidence="2 3">DSM 14400</strain>
        <plasmid evidence="3">Plasmid pkb14400_3</plasmid>
    </source>
</reference>